<evidence type="ECO:0000256" key="11">
    <source>
        <dbReference type="ARBA" id="ARBA00048988"/>
    </source>
</evidence>
<dbReference type="InterPro" id="IPR027417">
    <property type="entry name" value="P-loop_NTPase"/>
</dbReference>
<dbReference type="Gene3D" id="3.40.50.300">
    <property type="entry name" value="P-loop containing nucleotide triphosphate hydrolases"/>
    <property type="match status" value="2"/>
</dbReference>
<dbReference type="RefSeq" id="WP_221250108.1">
    <property type="nucleotide sequence ID" value="NZ_AP024355.1"/>
</dbReference>
<dbReference type="SUPFAM" id="SSF52540">
    <property type="entry name" value="P-loop containing nucleoside triphosphate hydrolases"/>
    <property type="match status" value="1"/>
</dbReference>
<comment type="catalytic activity">
    <reaction evidence="11">
        <text>ATP + H2O = ADP + phosphate + H(+)</text>
        <dbReference type="Rhea" id="RHEA:13065"/>
        <dbReference type="ChEBI" id="CHEBI:15377"/>
        <dbReference type="ChEBI" id="CHEBI:15378"/>
        <dbReference type="ChEBI" id="CHEBI:30616"/>
        <dbReference type="ChEBI" id="CHEBI:43474"/>
        <dbReference type="ChEBI" id="CHEBI:456216"/>
        <dbReference type="EC" id="5.6.2.4"/>
    </reaction>
</comment>
<dbReference type="GO" id="GO:0004386">
    <property type="term" value="F:helicase activity"/>
    <property type="evidence" value="ECO:0007669"/>
    <property type="project" value="UniProtKB-KW"/>
</dbReference>
<accession>A0ABM8I1L0</accession>
<dbReference type="PROSITE" id="PS51217">
    <property type="entry name" value="UVRD_HELICASE_CTER"/>
    <property type="match status" value="1"/>
</dbReference>
<evidence type="ECO:0000256" key="12">
    <source>
        <dbReference type="PROSITE-ProRule" id="PRU00560"/>
    </source>
</evidence>
<dbReference type="Pfam" id="PF21196">
    <property type="entry name" value="PcrA_UvrD_tudor"/>
    <property type="match status" value="1"/>
</dbReference>
<dbReference type="EMBL" id="AP024355">
    <property type="protein sequence ID" value="BCR06725.1"/>
    <property type="molecule type" value="Genomic_DNA"/>
</dbReference>
<evidence type="ECO:0000256" key="1">
    <source>
        <dbReference type="ARBA" id="ARBA00009922"/>
    </source>
</evidence>
<keyword evidence="4 12" id="KW-0347">Helicase</keyword>
<dbReference type="Gene3D" id="1.10.10.160">
    <property type="match status" value="1"/>
</dbReference>
<evidence type="ECO:0000256" key="10">
    <source>
        <dbReference type="ARBA" id="ARBA00034923"/>
    </source>
</evidence>
<dbReference type="InterPro" id="IPR014017">
    <property type="entry name" value="DNA_helicase_UvrD-like_C"/>
</dbReference>
<dbReference type="InterPro" id="IPR014016">
    <property type="entry name" value="UvrD-like_ATP-bd"/>
</dbReference>
<dbReference type="PROSITE" id="PS51198">
    <property type="entry name" value="UVRD_HELICASE_ATP_BIND"/>
    <property type="match status" value="1"/>
</dbReference>
<dbReference type="Gene3D" id="1.10.486.10">
    <property type="entry name" value="PCRA, domain 4"/>
    <property type="match status" value="1"/>
</dbReference>
<keyword evidence="7" id="KW-0413">Isomerase</keyword>
<evidence type="ECO:0000256" key="9">
    <source>
        <dbReference type="ARBA" id="ARBA00034808"/>
    </source>
</evidence>
<evidence type="ECO:0000256" key="3">
    <source>
        <dbReference type="ARBA" id="ARBA00022801"/>
    </source>
</evidence>
<evidence type="ECO:0000256" key="5">
    <source>
        <dbReference type="ARBA" id="ARBA00022840"/>
    </source>
</evidence>
<evidence type="ECO:0000259" key="14">
    <source>
        <dbReference type="PROSITE" id="PS51217"/>
    </source>
</evidence>
<keyword evidence="3 12" id="KW-0378">Hydrolase</keyword>
<dbReference type="Proteomes" id="UP001319827">
    <property type="component" value="Chromosome"/>
</dbReference>
<evidence type="ECO:0000256" key="4">
    <source>
        <dbReference type="ARBA" id="ARBA00022806"/>
    </source>
</evidence>
<reference evidence="15 16" key="1">
    <citation type="journal article" date="2016" name="C (Basel)">
        <title>Selective Growth of and Electricity Production by Marine Exoelectrogenic Bacteria in Self-Aggregated Hydrogel of Microbially Reduced Graphene Oxide.</title>
        <authorList>
            <person name="Yoshida N."/>
            <person name="Goto Y."/>
            <person name="Miyata Y."/>
        </authorList>
    </citation>
    <scope>NUCLEOTIDE SEQUENCE [LARGE SCALE GENOMIC DNA]</scope>
    <source>
        <strain evidence="15 16">NIT-T3</strain>
    </source>
</reference>
<dbReference type="EC" id="5.6.2.4" evidence="9"/>
<evidence type="ECO:0000313" key="15">
    <source>
        <dbReference type="EMBL" id="BCR06725.1"/>
    </source>
</evidence>
<dbReference type="Pfam" id="PF13361">
    <property type="entry name" value="UvrD_C"/>
    <property type="match status" value="1"/>
</dbReference>
<proteinExistence type="inferred from homology"/>
<dbReference type="CDD" id="cd17932">
    <property type="entry name" value="DEXQc_UvrD"/>
    <property type="match status" value="1"/>
</dbReference>
<evidence type="ECO:0000256" key="8">
    <source>
        <dbReference type="ARBA" id="ARBA00034617"/>
    </source>
</evidence>
<feature type="domain" description="UvrD-like helicase ATP-binding" evidence="13">
    <location>
        <begin position="6"/>
        <end position="282"/>
    </location>
</feature>
<dbReference type="PANTHER" id="PTHR11070:SF2">
    <property type="entry name" value="ATP-DEPENDENT DNA HELICASE SRS2"/>
    <property type="match status" value="1"/>
</dbReference>
<feature type="domain" description="UvrD-like helicase C-terminal" evidence="14">
    <location>
        <begin position="283"/>
        <end position="554"/>
    </location>
</feature>
<protein>
    <recommendedName>
        <fullName evidence="9">DNA 3'-5' helicase</fullName>
        <ecNumber evidence="9">5.6.2.4</ecNumber>
    </recommendedName>
    <alternativeName>
        <fullName evidence="10">DNA 3'-5' helicase II</fullName>
    </alternativeName>
</protein>
<dbReference type="CDD" id="cd18807">
    <property type="entry name" value="SF1_C_UvrD"/>
    <property type="match status" value="1"/>
</dbReference>
<evidence type="ECO:0000256" key="6">
    <source>
        <dbReference type="ARBA" id="ARBA00023125"/>
    </source>
</evidence>
<dbReference type="InterPro" id="IPR000212">
    <property type="entry name" value="DNA_helicase_UvrD/REP"/>
</dbReference>
<sequence length="731" mass="82059">MSKLLKGLNPPQRQAVTTTEGPLLILAGAGSGKTRTLTHRVAWLIQQCGVPPWQVLAVTFTNKAAAEMKERLERLLGESEPPWVATFHASCVRILRREIAVLGYSSDFTIYDDQDQERMLKQVLAELQISEKTLKPRAAAWAIDGAKNKGLLPEQLDTGDYYAELTAKVYALYQKRLQQANALDFGDLLLLTVRLFDAHPEVLEKYRRRFRYLHVDEFQDTNQVQYRLIHQLAGGHGNLCVVGDDDQSIYAWRGAEIGNILGFERDYPGCTTIRLEQNYRSTRTILEAAGEVVAKNLGRKGKTLWTENPQGEKITLEPLPDDQEEARFVAAEIARLRQSGRHLRDVAVFYRTNAQSRSLEEALRGQGLPYVMFGGVKFYMRQEIKDILAYLRVLTNPADSLSARRIVNVPARGIGATTVGRIAEFEERAGGFLGACRMALDAGELKGAAAAKVEAFVALMEDFTRRLERTPYPQLTAELIEESGYGPRLREERTEEAQGRMENLEQLLAGMEEHYGSEGTLQDYLEQVALITDLDSYDASLDRVTLMTLHAAKGLEFPVVFMTGMEEGLFPHSRSGDGGAEVEEERRLCYVGMTRAMEKLYLTHARRRRVYGDFQFNPPSRFLAEIPREALAGEEPPALQKAATHNLASIFEQFEPSPFEEEDEPAFEEEVRVVPDAEEGLRIGTQVRHVKFGVGVVRRLEGSGDNTKVTVYFRSVGPKKLLLKFAGLEPA</sequence>
<organism evidence="15 16">
    <name type="scientific">Desulfuromonas versatilis</name>
    <dbReference type="NCBI Taxonomy" id="2802975"/>
    <lineage>
        <taxon>Bacteria</taxon>
        <taxon>Pseudomonadati</taxon>
        <taxon>Thermodesulfobacteriota</taxon>
        <taxon>Desulfuromonadia</taxon>
        <taxon>Desulfuromonadales</taxon>
        <taxon>Desulfuromonadaceae</taxon>
        <taxon>Desulfuromonas</taxon>
    </lineage>
</organism>
<evidence type="ECO:0000256" key="2">
    <source>
        <dbReference type="ARBA" id="ARBA00022741"/>
    </source>
</evidence>
<keyword evidence="16" id="KW-1185">Reference proteome</keyword>
<evidence type="ECO:0000259" key="13">
    <source>
        <dbReference type="PROSITE" id="PS51198"/>
    </source>
</evidence>
<dbReference type="PANTHER" id="PTHR11070">
    <property type="entry name" value="UVRD / RECB / PCRA DNA HELICASE FAMILY MEMBER"/>
    <property type="match status" value="1"/>
</dbReference>
<evidence type="ECO:0000256" key="7">
    <source>
        <dbReference type="ARBA" id="ARBA00023235"/>
    </source>
</evidence>
<comment type="similarity">
    <text evidence="1">Belongs to the helicase family. UvrD subfamily.</text>
</comment>
<keyword evidence="2 12" id="KW-0547">Nucleotide-binding</keyword>
<gene>
    <name evidence="15" type="primary">pcrA</name>
    <name evidence="15" type="ORF">DESUT3_37940</name>
</gene>
<keyword evidence="5 12" id="KW-0067">ATP-binding</keyword>
<dbReference type="Pfam" id="PF00580">
    <property type="entry name" value="UvrD-helicase"/>
    <property type="match status" value="1"/>
</dbReference>
<name>A0ABM8I1L0_9BACT</name>
<reference evidence="15 16" key="2">
    <citation type="journal article" date="2021" name="Int. J. Syst. Evol. Microbiol.">
        <title>Isolation and Polyphasic Characterization of Desulfuromonas versatilis sp. Nov., an Electrogenic Bacteria Capable of Versatile Metabolism Isolated from a Graphene Oxide-Reducing Enrichment Culture.</title>
        <authorList>
            <person name="Xie L."/>
            <person name="Yoshida N."/>
            <person name="Ishii S."/>
            <person name="Meng L."/>
        </authorList>
    </citation>
    <scope>NUCLEOTIDE SEQUENCE [LARGE SCALE GENOMIC DNA]</scope>
    <source>
        <strain evidence="15 16">NIT-T3</strain>
    </source>
</reference>
<evidence type="ECO:0000313" key="16">
    <source>
        <dbReference type="Proteomes" id="UP001319827"/>
    </source>
</evidence>
<feature type="binding site" evidence="12">
    <location>
        <begin position="27"/>
        <end position="34"/>
    </location>
    <ligand>
        <name>ATP</name>
        <dbReference type="ChEBI" id="CHEBI:30616"/>
    </ligand>
</feature>
<dbReference type="InterPro" id="IPR013986">
    <property type="entry name" value="DExx_box_DNA_helicase_dom_sf"/>
</dbReference>
<comment type="catalytic activity">
    <reaction evidence="8">
        <text>Couples ATP hydrolysis with the unwinding of duplex DNA by translocating in the 3'-5' direction.</text>
        <dbReference type="EC" id="5.6.2.4"/>
    </reaction>
</comment>
<keyword evidence="6" id="KW-0238">DNA-binding</keyword>